<dbReference type="RefSeq" id="WP_119795847.1">
    <property type="nucleotide sequence ID" value="NZ_QYZD01000030.1"/>
</dbReference>
<dbReference type="Pfam" id="PF13346">
    <property type="entry name" value="ABC2_membrane_5"/>
    <property type="match status" value="1"/>
</dbReference>
<feature type="transmembrane region" description="Helical" evidence="1">
    <location>
        <begin position="114"/>
        <end position="136"/>
    </location>
</feature>
<feature type="transmembrane region" description="Helical" evidence="1">
    <location>
        <begin position="37"/>
        <end position="56"/>
    </location>
</feature>
<gene>
    <name evidence="2" type="ORF">DQX05_23710</name>
</gene>
<dbReference type="Proteomes" id="UP000266177">
    <property type="component" value="Unassembled WGS sequence"/>
</dbReference>
<feature type="transmembrane region" description="Helical" evidence="1">
    <location>
        <begin position="148"/>
        <end position="168"/>
    </location>
</feature>
<keyword evidence="1" id="KW-0472">Membrane</keyword>
<evidence type="ECO:0000313" key="3">
    <source>
        <dbReference type="Proteomes" id="UP000266177"/>
    </source>
</evidence>
<proteinExistence type="predicted"/>
<feature type="transmembrane region" description="Helical" evidence="1">
    <location>
        <begin position="12"/>
        <end position="31"/>
    </location>
</feature>
<evidence type="ECO:0000256" key="1">
    <source>
        <dbReference type="SAM" id="Phobius"/>
    </source>
</evidence>
<reference evidence="2 3" key="1">
    <citation type="submission" date="2018-09" db="EMBL/GenBank/DDBJ databases">
        <title>Paenibacillus SK2017-BO5.</title>
        <authorList>
            <person name="Piskunova J.V."/>
            <person name="Dubiley S.A."/>
            <person name="Severinov K.V."/>
        </authorList>
    </citation>
    <scope>NUCLEOTIDE SEQUENCE [LARGE SCALE GENOMIC DNA]</scope>
    <source>
        <strain evidence="2 3">BO5</strain>
    </source>
</reference>
<keyword evidence="1" id="KW-1133">Transmembrane helix</keyword>
<keyword evidence="1" id="KW-0812">Transmembrane</keyword>
<name>A0A3A3GG58_PANTH</name>
<organism evidence="2 3">
    <name type="scientific">Paenibacillus thiaminolyticus</name>
    <name type="common">Bacillus thiaminolyticus</name>
    <dbReference type="NCBI Taxonomy" id="49283"/>
    <lineage>
        <taxon>Bacteria</taxon>
        <taxon>Bacillati</taxon>
        <taxon>Bacillota</taxon>
        <taxon>Bacilli</taxon>
        <taxon>Bacillales</taxon>
        <taxon>Paenibacillaceae</taxon>
        <taxon>Paenibacillus</taxon>
    </lineage>
</organism>
<protein>
    <submittedName>
        <fullName evidence="2">ABC-2 transporter permease</fullName>
    </submittedName>
</protein>
<dbReference type="AlphaFoldDB" id="A0A3A3GG58"/>
<evidence type="ECO:0000313" key="2">
    <source>
        <dbReference type="EMBL" id="RJG20865.1"/>
    </source>
</evidence>
<dbReference type="EMBL" id="QYZD01000030">
    <property type="protein sequence ID" value="RJG20865.1"/>
    <property type="molecule type" value="Genomic_DNA"/>
</dbReference>
<accession>A0A3A3GG58</accession>
<comment type="caution">
    <text evidence="2">The sequence shown here is derived from an EMBL/GenBank/DDBJ whole genome shotgun (WGS) entry which is preliminary data.</text>
</comment>
<sequence>MLLHLVKKDFLLAKKHLAFMLAVAFVLPAFISSKLPVSSSFLAFFITWLYFVYLLFNTVSMMEYKFKGASLLCATPYTRQALVKAKYLFICVLFAGCYLIYTIMALILPSKLELLSAASFAGSFLFFSLIFGILLPFQYHFGYEKSKYVFMIFVFLTPFVSPFLARMAHDSRFSLSFDLPLPSAVQAWLPALLGLLIGWMSMRLSITIYSRQNL</sequence>
<feature type="transmembrane region" description="Helical" evidence="1">
    <location>
        <begin position="188"/>
        <end position="209"/>
    </location>
</feature>
<dbReference type="OrthoDB" id="1826454at2"/>
<feature type="transmembrane region" description="Helical" evidence="1">
    <location>
        <begin position="87"/>
        <end position="108"/>
    </location>
</feature>
<dbReference type="InterPro" id="IPR025699">
    <property type="entry name" value="ABC2_memb-like"/>
</dbReference>